<evidence type="ECO:0000256" key="1">
    <source>
        <dbReference type="ARBA" id="ARBA00022676"/>
    </source>
</evidence>
<evidence type="ECO:0000256" key="3">
    <source>
        <dbReference type="PROSITE-ProRule" id="PRU00992"/>
    </source>
</evidence>
<reference evidence="5" key="1">
    <citation type="journal article" date="2020" name="Ecol. Evol.">
        <title>Genome structure and content of the rice root-knot nematode (Meloidogyne graminicola).</title>
        <authorList>
            <person name="Phan N.T."/>
            <person name="Danchin E.G.J."/>
            <person name="Klopp C."/>
            <person name="Perfus-Barbeoch L."/>
            <person name="Kozlowski D.K."/>
            <person name="Koutsovoulos G.D."/>
            <person name="Lopez-Roques C."/>
            <person name="Bouchez O."/>
            <person name="Zahm M."/>
            <person name="Besnard G."/>
            <person name="Bellafiore S."/>
        </authorList>
    </citation>
    <scope>NUCLEOTIDE SEQUENCE</scope>
    <source>
        <strain evidence="5">VN-18</strain>
    </source>
</reference>
<evidence type="ECO:0000259" key="4">
    <source>
        <dbReference type="PROSITE" id="PS51659"/>
    </source>
</evidence>
<comment type="similarity">
    <text evidence="3">Belongs to the glycosyltransferase 23 family.</text>
</comment>
<organism evidence="5 6">
    <name type="scientific">Meloidogyne graminicola</name>
    <dbReference type="NCBI Taxonomy" id="189291"/>
    <lineage>
        <taxon>Eukaryota</taxon>
        <taxon>Metazoa</taxon>
        <taxon>Ecdysozoa</taxon>
        <taxon>Nematoda</taxon>
        <taxon>Chromadorea</taxon>
        <taxon>Rhabditida</taxon>
        <taxon>Tylenchina</taxon>
        <taxon>Tylenchomorpha</taxon>
        <taxon>Tylenchoidea</taxon>
        <taxon>Meloidogynidae</taxon>
        <taxon>Meloidogyninae</taxon>
        <taxon>Meloidogyne</taxon>
    </lineage>
</organism>
<evidence type="ECO:0000313" key="6">
    <source>
        <dbReference type="Proteomes" id="UP000605970"/>
    </source>
</evidence>
<evidence type="ECO:0000313" key="5">
    <source>
        <dbReference type="EMBL" id="KAF7633598.1"/>
    </source>
</evidence>
<keyword evidence="1 3" id="KW-0328">Glycosyltransferase</keyword>
<keyword evidence="6" id="KW-1185">Reference proteome</keyword>
<dbReference type="Gene3D" id="3.40.50.11350">
    <property type="match status" value="1"/>
</dbReference>
<accession>A0A8S9ZJX2</accession>
<gene>
    <name evidence="5" type="ORF">Mgra_00007007</name>
</gene>
<dbReference type="PROSITE" id="PS51659">
    <property type="entry name" value="GT23"/>
    <property type="match status" value="1"/>
</dbReference>
<comment type="caution">
    <text evidence="5">The sequence shown here is derived from an EMBL/GenBank/DDBJ whole genome shotgun (WGS) entry which is preliminary data.</text>
</comment>
<sequence>MTLVQKLFYFKKIYGIDSRTSYIKTHQIMKYIINQLKFQRQLFSSTPNNNELLKVGEKIQNAIEQLQHPNNCSESPILVCQLDDYCSFGVAMHHISYCLSIASGIGRTLIYKDNKAWTYNATWEEMFKNISRCNYDQHVKPFLSDSAVYSSSEQLKRILFLRNRDEMYLLNKTELPQIPEAVPKSLEHFLRKYHSNPPAWFQGQLFKYAWKLTENLELKVRQAYAQIPFECGPVIGISHRRTDKYVNSRFFKLDEYILSILEELVQHIKKRRTKEALIELNSDIFILSKCQFVVCTFSNNICRIVYELMQTFGDATDKVHSMDYFYAEHSQNIKMVAIADYFPQQDRSIIQEEISLKKGDIIEVTGPIQNDGFVNGRKLLNDFPQNINKIPIYLLRNHYLSANFTNFMNIELN</sequence>
<feature type="domain" description="GT23" evidence="4">
    <location>
        <begin position="74"/>
        <end position="256"/>
    </location>
</feature>
<dbReference type="Gene3D" id="2.30.30.40">
    <property type="entry name" value="SH3 Domains"/>
    <property type="match status" value="1"/>
</dbReference>
<dbReference type="Proteomes" id="UP000605970">
    <property type="component" value="Unassembled WGS sequence"/>
</dbReference>
<feature type="region of interest" description="Important for donor substrate binding" evidence="3">
    <location>
        <begin position="240"/>
        <end position="241"/>
    </location>
</feature>
<dbReference type="AlphaFoldDB" id="A0A8S9ZJX2"/>
<evidence type="ECO:0000256" key="2">
    <source>
        <dbReference type="ARBA" id="ARBA00022679"/>
    </source>
</evidence>
<protein>
    <submittedName>
        <fullName evidence="5">GT23 domain-containing protein</fullName>
    </submittedName>
</protein>
<dbReference type="SUPFAM" id="SSF50044">
    <property type="entry name" value="SH3-domain"/>
    <property type="match status" value="1"/>
</dbReference>
<keyword evidence="2 3" id="KW-0808">Transferase</keyword>
<dbReference type="Pfam" id="PF19745">
    <property type="entry name" value="FUT8_N_cat"/>
    <property type="match status" value="2"/>
</dbReference>
<dbReference type="InterPro" id="IPR045573">
    <property type="entry name" value="Fut8_N_cat"/>
</dbReference>
<dbReference type="InterPro" id="IPR027350">
    <property type="entry name" value="GT23_dom"/>
</dbReference>
<dbReference type="InterPro" id="IPR036028">
    <property type="entry name" value="SH3-like_dom_sf"/>
</dbReference>
<name>A0A8S9ZJX2_9BILA</name>
<dbReference type="GO" id="GO:0046921">
    <property type="term" value="F:alpha-(1-&gt;6)-fucosyltransferase activity"/>
    <property type="evidence" value="ECO:0007669"/>
    <property type="project" value="TreeGrafter"/>
</dbReference>
<dbReference type="OrthoDB" id="2014825at2759"/>
<dbReference type="EMBL" id="JABEBT010000073">
    <property type="protein sequence ID" value="KAF7633598.1"/>
    <property type="molecule type" value="Genomic_DNA"/>
</dbReference>
<dbReference type="PANTHER" id="PTHR13132">
    <property type="entry name" value="ALPHA- 1,6 -FUCOSYLTRANSFERASE"/>
    <property type="match status" value="1"/>
</dbReference>
<dbReference type="PANTHER" id="PTHR13132:SF29">
    <property type="entry name" value="ALPHA-(1,6)-FUCOSYLTRANSFERASE"/>
    <property type="match status" value="1"/>
</dbReference>
<proteinExistence type="inferred from homology"/>
<dbReference type="GO" id="GO:0006487">
    <property type="term" value="P:protein N-linked glycosylation"/>
    <property type="evidence" value="ECO:0007669"/>
    <property type="project" value="TreeGrafter"/>
</dbReference>